<keyword evidence="1" id="KW-0812">Transmembrane</keyword>
<feature type="transmembrane region" description="Helical" evidence="1">
    <location>
        <begin position="59"/>
        <end position="91"/>
    </location>
</feature>
<sequence length="153" mass="16040">MSLDANESSENYSKSSVIGAYLFFGGAIGGGLIGLVVAMFIVLQAVLQNAVLQNIVRSIVLALLTISSFAFFGFIVGLIPATLTGCLVAHFKLYRNHKGLSQSAIIGAISTVICTLLIIGFSDINFSLAACIFATLIESASGYLIGLFTLPRA</sequence>
<name>A0ABR8RHV8_9GAMM</name>
<keyword evidence="3" id="KW-1185">Reference proteome</keyword>
<feature type="transmembrane region" description="Helical" evidence="1">
    <location>
        <begin position="103"/>
        <end position="121"/>
    </location>
</feature>
<dbReference type="Proteomes" id="UP000606724">
    <property type="component" value="Unassembled WGS sequence"/>
</dbReference>
<feature type="transmembrane region" description="Helical" evidence="1">
    <location>
        <begin position="127"/>
        <end position="150"/>
    </location>
</feature>
<proteinExistence type="predicted"/>
<reference evidence="2 3" key="1">
    <citation type="submission" date="2020-08" db="EMBL/GenBank/DDBJ databases">
        <title>A Genomic Blueprint of the Chicken Gut Microbiome.</title>
        <authorList>
            <person name="Gilroy R."/>
            <person name="Ravi A."/>
            <person name="Getino M."/>
            <person name="Pursley I."/>
            <person name="Horton D.L."/>
            <person name="Alikhan N.-F."/>
            <person name="Baker D."/>
            <person name="Gharbi K."/>
            <person name="Hall N."/>
            <person name="Watson M."/>
            <person name="Adriaenssens E.M."/>
            <person name="Foster-Nyarko E."/>
            <person name="Jarju S."/>
            <person name="Secka A."/>
            <person name="Antonio M."/>
            <person name="Oren A."/>
            <person name="Chaudhuri R."/>
            <person name="La Ragione R.M."/>
            <person name="Hildebrand F."/>
            <person name="Pallen M.J."/>
        </authorList>
    </citation>
    <scope>NUCLEOTIDE SEQUENCE [LARGE SCALE GENOMIC DNA]</scope>
    <source>
        <strain evidence="2 3">Sa4CVA2</strain>
    </source>
</reference>
<protein>
    <submittedName>
        <fullName evidence="2">Uncharacterized protein</fullName>
    </submittedName>
</protein>
<evidence type="ECO:0000313" key="2">
    <source>
        <dbReference type="EMBL" id="MBD7947323.1"/>
    </source>
</evidence>
<keyword evidence="1" id="KW-1133">Transmembrane helix</keyword>
<comment type="caution">
    <text evidence="2">The sequence shown here is derived from an EMBL/GenBank/DDBJ whole genome shotgun (WGS) entry which is preliminary data.</text>
</comment>
<evidence type="ECO:0000256" key="1">
    <source>
        <dbReference type="SAM" id="Phobius"/>
    </source>
</evidence>
<evidence type="ECO:0000313" key="3">
    <source>
        <dbReference type="Proteomes" id="UP000606724"/>
    </source>
</evidence>
<organism evidence="2 3">
    <name type="scientific">Psychrobacter communis</name>
    <dbReference type="NCBI Taxonomy" id="2762238"/>
    <lineage>
        <taxon>Bacteria</taxon>
        <taxon>Pseudomonadati</taxon>
        <taxon>Pseudomonadota</taxon>
        <taxon>Gammaproteobacteria</taxon>
        <taxon>Moraxellales</taxon>
        <taxon>Moraxellaceae</taxon>
        <taxon>Psychrobacter</taxon>
    </lineage>
</organism>
<keyword evidence="1" id="KW-0472">Membrane</keyword>
<dbReference type="EMBL" id="JACSQR010000008">
    <property type="protein sequence ID" value="MBD7947323.1"/>
    <property type="molecule type" value="Genomic_DNA"/>
</dbReference>
<dbReference type="RefSeq" id="WP_191690831.1">
    <property type="nucleotide sequence ID" value="NZ_JACSQR010000008.1"/>
</dbReference>
<gene>
    <name evidence="2" type="ORF">H9653_04720</name>
</gene>
<accession>A0ABR8RHV8</accession>
<feature type="transmembrane region" description="Helical" evidence="1">
    <location>
        <begin position="21"/>
        <end position="47"/>
    </location>
</feature>